<gene>
    <name evidence="2" type="ORF">DSTB1V02_LOCUS10980</name>
</gene>
<proteinExistence type="predicted"/>
<dbReference type="EMBL" id="LR902886">
    <property type="protein sequence ID" value="CAD7251213.1"/>
    <property type="molecule type" value="Genomic_DNA"/>
</dbReference>
<evidence type="ECO:0000313" key="2">
    <source>
        <dbReference type="EMBL" id="CAD7251213.1"/>
    </source>
</evidence>
<evidence type="ECO:0000256" key="1">
    <source>
        <dbReference type="SAM" id="MobiDB-lite"/>
    </source>
</evidence>
<feature type="region of interest" description="Disordered" evidence="1">
    <location>
        <begin position="95"/>
        <end position="114"/>
    </location>
</feature>
<keyword evidence="3" id="KW-1185">Reference proteome</keyword>
<organism evidence="2">
    <name type="scientific">Darwinula stevensoni</name>
    <dbReference type="NCBI Taxonomy" id="69355"/>
    <lineage>
        <taxon>Eukaryota</taxon>
        <taxon>Metazoa</taxon>
        <taxon>Ecdysozoa</taxon>
        <taxon>Arthropoda</taxon>
        <taxon>Crustacea</taxon>
        <taxon>Oligostraca</taxon>
        <taxon>Ostracoda</taxon>
        <taxon>Podocopa</taxon>
        <taxon>Podocopida</taxon>
        <taxon>Darwinulocopina</taxon>
        <taxon>Darwinuloidea</taxon>
        <taxon>Darwinulidae</taxon>
        <taxon>Darwinula</taxon>
    </lineage>
</organism>
<dbReference type="Proteomes" id="UP000677054">
    <property type="component" value="Unassembled WGS sequence"/>
</dbReference>
<dbReference type="AlphaFoldDB" id="A0A7R9ABQ6"/>
<sequence>MSCLVTMESIGPWSREEYGICLQSGTSALTSDSDNGLDRTWVVFSRLCPWVEHDGVGMRGGGVGRWPLAKTAPIRALHWILVALTCLLASSTARRANPVSRYQRGGARPGLSSH</sequence>
<reference evidence="2" key="1">
    <citation type="submission" date="2020-11" db="EMBL/GenBank/DDBJ databases">
        <authorList>
            <person name="Tran Van P."/>
        </authorList>
    </citation>
    <scope>NUCLEOTIDE SEQUENCE</scope>
</reference>
<evidence type="ECO:0000313" key="3">
    <source>
        <dbReference type="Proteomes" id="UP000677054"/>
    </source>
</evidence>
<protein>
    <submittedName>
        <fullName evidence="2">Uncharacterized protein</fullName>
    </submittedName>
</protein>
<feature type="non-terminal residue" evidence="2">
    <location>
        <position position="1"/>
    </location>
</feature>
<accession>A0A7R9ABQ6</accession>
<dbReference type="EMBL" id="CAJPEV010003369">
    <property type="protein sequence ID" value="CAG0899601.1"/>
    <property type="molecule type" value="Genomic_DNA"/>
</dbReference>
<name>A0A7R9ABQ6_9CRUS</name>